<dbReference type="RefSeq" id="WP_114337482.1">
    <property type="nucleotide sequence ID" value="NZ_QPID01000003.1"/>
</dbReference>
<dbReference type="SUPFAM" id="SSF56112">
    <property type="entry name" value="Protein kinase-like (PK-like)"/>
    <property type="match status" value="1"/>
</dbReference>
<dbReference type="Proteomes" id="UP000252558">
    <property type="component" value="Unassembled WGS sequence"/>
</dbReference>
<accession>A0A368NJV5</accession>
<protein>
    <recommendedName>
        <fullName evidence="3">Mn2+-dependent serine/threonine protein kinase</fullName>
    </recommendedName>
</protein>
<reference evidence="1 2" key="1">
    <citation type="submission" date="2018-07" db="EMBL/GenBank/DDBJ databases">
        <title>Corallincola holothuriorum sp. nov., a new facultative anaerobe isolated from sea cucumber Apostichopus japonicus.</title>
        <authorList>
            <person name="Xia H."/>
        </authorList>
    </citation>
    <scope>NUCLEOTIDE SEQUENCE [LARGE SCALE GENOMIC DNA]</scope>
    <source>
        <strain evidence="1 2">C4</strain>
    </source>
</reference>
<organism evidence="1 2">
    <name type="scientific">Corallincola holothuriorum</name>
    <dbReference type="NCBI Taxonomy" id="2282215"/>
    <lineage>
        <taxon>Bacteria</taxon>
        <taxon>Pseudomonadati</taxon>
        <taxon>Pseudomonadota</taxon>
        <taxon>Gammaproteobacteria</taxon>
        <taxon>Alteromonadales</taxon>
        <taxon>Psychromonadaceae</taxon>
        <taxon>Corallincola</taxon>
    </lineage>
</organism>
<sequence length="230" mass="26865">MKTLTQKSYAQLIEGAEALLTDANGDALVLKLVDDVIVKKIEWQKKLRAKLYPRVKRFAVKSRRLRAMGFNSAKVVDLFDCPEMRCGVVLYEMVPGEELIQKLERSDIETKRRILKKVAGYYGELNNNGVYCSPTHFRNIMIDEQLNLGLIDVHNIDFRPWRLGMDARARNFRRVFKYAEHSAQVIECGAEQFFVEYMNCCRLSDRQRNKFLQRLRKNVPIFFSGEQFVS</sequence>
<keyword evidence="2" id="KW-1185">Reference proteome</keyword>
<evidence type="ECO:0000313" key="1">
    <source>
        <dbReference type="EMBL" id="RCU50887.1"/>
    </source>
</evidence>
<evidence type="ECO:0008006" key="3">
    <source>
        <dbReference type="Google" id="ProtNLM"/>
    </source>
</evidence>
<comment type="caution">
    <text evidence="1">The sequence shown here is derived from an EMBL/GenBank/DDBJ whole genome shotgun (WGS) entry which is preliminary data.</text>
</comment>
<dbReference type="InterPro" id="IPR011009">
    <property type="entry name" value="Kinase-like_dom_sf"/>
</dbReference>
<dbReference type="AlphaFoldDB" id="A0A368NJV5"/>
<name>A0A368NJV5_9GAMM</name>
<evidence type="ECO:0000313" key="2">
    <source>
        <dbReference type="Proteomes" id="UP000252558"/>
    </source>
</evidence>
<dbReference type="EMBL" id="QPID01000003">
    <property type="protein sequence ID" value="RCU50887.1"/>
    <property type="molecule type" value="Genomic_DNA"/>
</dbReference>
<gene>
    <name evidence="1" type="ORF">DU002_06055</name>
</gene>
<proteinExistence type="predicted"/>